<evidence type="ECO:0000313" key="3">
    <source>
        <dbReference type="EMBL" id="SEI94726.1"/>
    </source>
</evidence>
<feature type="transmembrane region" description="Helical" evidence="2">
    <location>
        <begin position="39"/>
        <end position="60"/>
    </location>
</feature>
<dbReference type="EMBL" id="FNYR01000013">
    <property type="protein sequence ID" value="SEI94726.1"/>
    <property type="molecule type" value="Genomic_DNA"/>
</dbReference>
<evidence type="ECO:0000313" key="4">
    <source>
        <dbReference type="Proteomes" id="UP000198888"/>
    </source>
</evidence>
<evidence type="ECO:0000256" key="1">
    <source>
        <dbReference type="SAM" id="MobiDB-lite"/>
    </source>
</evidence>
<dbReference type="Pfam" id="PF19865">
    <property type="entry name" value="DUF6338"/>
    <property type="match status" value="1"/>
</dbReference>
<keyword evidence="2" id="KW-0472">Membrane</keyword>
<dbReference type="KEGG" id="hae:halTADL_1676"/>
<accession>A0A1H6USQ2</accession>
<dbReference type="AlphaFoldDB" id="A0A1H6USQ2"/>
<dbReference type="RefSeq" id="WP_089672684.1">
    <property type="nucleotide sequence ID" value="NZ_CP024845.1"/>
</dbReference>
<feature type="transmembrane region" description="Helical" evidence="2">
    <location>
        <begin position="86"/>
        <end position="106"/>
    </location>
</feature>
<accession>A0A2H4Q257</accession>
<feature type="compositionally biased region" description="Acidic residues" evidence="1">
    <location>
        <begin position="212"/>
        <end position="222"/>
    </location>
</feature>
<dbReference type="InterPro" id="IPR045919">
    <property type="entry name" value="DUF6338"/>
</dbReference>
<organism evidence="3 4">
    <name type="scientific">Halohasta litchfieldiae</name>
    <dbReference type="NCBI Taxonomy" id="1073996"/>
    <lineage>
        <taxon>Archaea</taxon>
        <taxon>Methanobacteriati</taxon>
        <taxon>Methanobacteriota</taxon>
        <taxon>Stenosarchaea group</taxon>
        <taxon>Halobacteria</taxon>
        <taxon>Halobacteriales</taxon>
        <taxon>Haloferacaceae</taxon>
        <taxon>Halohasta</taxon>
    </lineage>
</organism>
<gene>
    <name evidence="3" type="ORF">SAMN05444271_11315</name>
</gene>
<dbReference type="OrthoDB" id="350519at2157"/>
<dbReference type="GeneID" id="35002464"/>
<reference evidence="3 4" key="1">
    <citation type="submission" date="2016-10" db="EMBL/GenBank/DDBJ databases">
        <authorList>
            <person name="de Groot N.N."/>
        </authorList>
    </citation>
    <scope>NUCLEOTIDE SEQUENCE [LARGE SCALE GENOMIC DNA]</scope>
    <source>
        <strain evidence="3 4">DSM 22187</strain>
    </source>
</reference>
<name>A0A1H6USQ2_9EURY</name>
<dbReference type="Proteomes" id="UP000198888">
    <property type="component" value="Unassembled WGS sequence"/>
</dbReference>
<feature type="transmembrane region" description="Helical" evidence="2">
    <location>
        <begin position="12"/>
        <end position="32"/>
    </location>
</feature>
<keyword evidence="4" id="KW-1185">Reference proteome</keyword>
<protein>
    <submittedName>
        <fullName evidence="3">Uncharacterized protein</fullName>
    </submittedName>
</protein>
<keyword evidence="2" id="KW-0812">Transmembrane</keyword>
<keyword evidence="2" id="KW-1133">Transmembrane helix</keyword>
<proteinExistence type="predicted"/>
<evidence type="ECO:0000256" key="2">
    <source>
        <dbReference type="SAM" id="Phobius"/>
    </source>
</evidence>
<feature type="region of interest" description="Disordered" evidence="1">
    <location>
        <begin position="209"/>
        <end position="230"/>
    </location>
</feature>
<sequence length="230" mass="25946">MLGTSLENLLLALIVVVPGFIATHVAVTLGVLRTEISKWRLIIISLASSLFVVTLFLWIVQLTGQTFTEPTDVSNLFFTPQFRPGLVLSLMLFSIIVGLVGAYLLARDVHRTCREWVWNRVSPDRRRNFHEPWEGTLDNATHVQVLTSDNDLVAGELWQYSDDGKEKQIAIKNATWEFSDTGELVDSNADVELIMGGDIQQISVLTPSERQLEEENDEEEIHDETHSMPN</sequence>